<dbReference type="GO" id="GO:0003723">
    <property type="term" value="F:RNA binding"/>
    <property type="evidence" value="ECO:0007669"/>
    <property type="project" value="InterPro"/>
</dbReference>
<name>A0AAD7GVD5_MYCRO</name>
<organism evidence="3 4">
    <name type="scientific">Mycena rosella</name>
    <name type="common">Pink bonnet</name>
    <name type="synonym">Agaricus rosellus</name>
    <dbReference type="NCBI Taxonomy" id="1033263"/>
    <lineage>
        <taxon>Eukaryota</taxon>
        <taxon>Fungi</taxon>
        <taxon>Dikarya</taxon>
        <taxon>Basidiomycota</taxon>
        <taxon>Agaricomycotina</taxon>
        <taxon>Agaricomycetes</taxon>
        <taxon>Agaricomycetidae</taxon>
        <taxon>Agaricales</taxon>
        <taxon>Marasmiineae</taxon>
        <taxon>Mycenaceae</taxon>
        <taxon>Mycena</taxon>
    </lineage>
</organism>
<feature type="domain" description="FMR1-interacting protein 1 conserved" evidence="2">
    <location>
        <begin position="111"/>
        <end position="162"/>
    </location>
</feature>
<feature type="compositionally biased region" description="Basic residues" evidence="1">
    <location>
        <begin position="199"/>
        <end position="213"/>
    </location>
</feature>
<accession>A0AAD7GVD5</accession>
<feature type="compositionally biased region" description="Pro residues" evidence="1">
    <location>
        <begin position="265"/>
        <end position="275"/>
    </location>
</feature>
<dbReference type="InterPro" id="IPR039136">
    <property type="entry name" value="NUFIP1-like"/>
</dbReference>
<feature type="region of interest" description="Disordered" evidence="1">
    <location>
        <begin position="147"/>
        <end position="299"/>
    </location>
</feature>
<feature type="compositionally biased region" description="Basic and acidic residues" evidence="1">
    <location>
        <begin position="147"/>
        <end position="158"/>
    </location>
</feature>
<feature type="compositionally biased region" description="Gly residues" evidence="1">
    <location>
        <begin position="216"/>
        <end position="227"/>
    </location>
</feature>
<feature type="compositionally biased region" description="Basic and acidic residues" evidence="1">
    <location>
        <begin position="177"/>
        <end position="198"/>
    </location>
</feature>
<dbReference type="PANTHER" id="PTHR13309">
    <property type="entry name" value="NUCLEAR FRAGILE X MENTAL RETARDATION PROTEIN INTERACTING PROTEIN 1"/>
    <property type="match status" value="1"/>
</dbReference>
<dbReference type="InterPro" id="IPR019496">
    <property type="entry name" value="NUFIP1_cons_dom"/>
</dbReference>
<evidence type="ECO:0000256" key="1">
    <source>
        <dbReference type="SAM" id="MobiDB-lite"/>
    </source>
</evidence>
<dbReference type="EMBL" id="JARKIE010000007">
    <property type="protein sequence ID" value="KAJ7706089.1"/>
    <property type="molecule type" value="Genomic_DNA"/>
</dbReference>
<dbReference type="GO" id="GO:0000492">
    <property type="term" value="P:box C/D snoRNP assembly"/>
    <property type="evidence" value="ECO:0007669"/>
    <property type="project" value="TreeGrafter"/>
</dbReference>
<evidence type="ECO:0000313" key="3">
    <source>
        <dbReference type="EMBL" id="KAJ7706089.1"/>
    </source>
</evidence>
<dbReference type="GO" id="GO:0005634">
    <property type="term" value="C:nucleus"/>
    <property type="evidence" value="ECO:0007669"/>
    <property type="project" value="TreeGrafter"/>
</dbReference>
<comment type="caution">
    <text evidence="3">The sequence shown here is derived from an EMBL/GenBank/DDBJ whole genome shotgun (WGS) entry which is preliminary data.</text>
</comment>
<evidence type="ECO:0000313" key="4">
    <source>
        <dbReference type="Proteomes" id="UP001221757"/>
    </source>
</evidence>
<gene>
    <name evidence="3" type="ORF">B0H17DRAFT_1192631</name>
</gene>
<proteinExistence type="predicted"/>
<protein>
    <submittedName>
        <fullName evidence="3">Nuclear fragile X mental retardation-interacting protein 1-domain-containing protein</fullName>
    </submittedName>
</protein>
<reference evidence="3" key="1">
    <citation type="submission" date="2023-03" db="EMBL/GenBank/DDBJ databases">
        <title>Massive genome expansion in bonnet fungi (Mycena s.s.) driven by repeated elements and novel gene families across ecological guilds.</title>
        <authorList>
            <consortium name="Lawrence Berkeley National Laboratory"/>
            <person name="Harder C.B."/>
            <person name="Miyauchi S."/>
            <person name="Viragh M."/>
            <person name="Kuo A."/>
            <person name="Thoen E."/>
            <person name="Andreopoulos B."/>
            <person name="Lu D."/>
            <person name="Skrede I."/>
            <person name="Drula E."/>
            <person name="Henrissat B."/>
            <person name="Morin E."/>
            <person name="Kohler A."/>
            <person name="Barry K."/>
            <person name="LaButti K."/>
            <person name="Morin E."/>
            <person name="Salamov A."/>
            <person name="Lipzen A."/>
            <person name="Mereny Z."/>
            <person name="Hegedus B."/>
            <person name="Baldrian P."/>
            <person name="Stursova M."/>
            <person name="Weitz H."/>
            <person name="Taylor A."/>
            <person name="Grigoriev I.V."/>
            <person name="Nagy L.G."/>
            <person name="Martin F."/>
            <person name="Kauserud H."/>
        </authorList>
    </citation>
    <scope>NUCLEOTIDE SEQUENCE</scope>
    <source>
        <strain evidence="3">CBHHK067</strain>
    </source>
</reference>
<sequence>MQQPPWGQQAYFSSHYAQAYMQQQQQPAATTPQGYTLSSAYNPVPQNANVPSTSSAAWYQPGSSRCTYKTCAFRGSPQTVETHMMDRHLIYPPGWEARKKRPEWDADPSLKGKPIPIQGTTVVLDSPEELEAWIAERKRRWPSAARVEEKKRKMEEAVARGQLSLEDSGLAGKKRRRTDDGEGRGEHSGRGNERERGRGRGRGAARANVRGRGRGVDGGWRGRGRGGAVASQPPHVPSHSDSSSSDGSDDEAPPETVSSRSQPVAPEPEPEPIPVQQPREVRPRPRPPQPKQPVRNHFASRPTLLRNLLLPEIRITVSNLSQAIRFLVDNDFLQNVELRPGQANEKRIEVLREDAT</sequence>
<dbReference type="Pfam" id="PF10453">
    <property type="entry name" value="NUFIP1"/>
    <property type="match status" value="1"/>
</dbReference>
<evidence type="ECO:0000259" key="2">
    <source>
        <dbReference type="Pfam" id="PF10453"/>
    </source>
</evidence>
<dbReference type="PANTHER" id="PTHR13309:SF0">
    <property type="entry name" value="FMR1-INTERACTING PROTEIN NUFIP1"/>
    <property type="match status" value="1"/>
</dbReference>
<dbReference type="Proteomes" id="UP001221757">
    <property type="component" value="Unassembled WGS sequence"/>
</dbReference>
<dbReference type="AlphaFoldDB" id="A0AAD7GVD5"/>
<keyword evidence="4" id="KW-1185">Reference proteome</keyword>